<name>A0A0F0I426_ASPPU</name>
<accession>A0A0F0I426</accession>
<sequence length="84" mass="9628">MTPTPILNLPHQFELTRPPMTTAIILYPDRCPVPTVYQFPIFGVVFSPKQNIHPNARQEGPRYLEGTSFLIQFSCNPPTHTIRH</sequence>
<dbReference type="AlphaFoldDB" id="A0A0F0I426"/>
<dbReference type="EMBL" id="JZEE01000621">
    <property type="protein sequence ID" value="KJK62475.1"/>
    <property type="molecule type" value="Genomic_DNA"/>
</dbReference>
<evidence type="ECO:0000313" key="1">
    <source>
        <dbReference type="EMBL" id="KJK62475.1"/>
    </source>
</evidence>
<protein>
    <submittedName>
        <fullName evidence="1">Uncharacterized protein</fullName>
    </submittedName>
</protein>
<evidence type="ECO:0000313" key="2">
    <source>
        <dbReference type="Proteomes" id="UP000033540"/>
    </source>
</evidence>
<reference evidence="1 2" key="1">
    <citation type="submission" date="2015-02" db="EMBL/GenBank/DDBJ databases">
        <title>Draft genome sequence of Aspergillus parasiticus SU-1.</title>
        <authorList>
            <person name="Yu J."/>
            <person name="Fedorova N."/>
            <person name="Yin Y."/>
            <person name="Losada L."/>
            <person name="Zafar N."/>
            <person name="Taujale R."/>
            <person name="Ehrlich K.C."/>
            <person name="Bhatnagar D."/>
            <person name="Cleveland T.E."/>
            <person name="Bennett J.W."/>
            <person name="Nierman W.C."/>
        </authorList>
    </citation>
    <scope>NUCLEOTIDE SEQUENCE [LARGE SCALE GENOMIC DNA]</scope>
    <source>
        <strain evidence="2">ATCC 56775 / NRRL 5862 / SRRC 143 / SU-1</strain>
    </source>
</reference>
<organism evidence="1 2">
    <name type="scientific">Aspergillus parasiticus (strain ATCC 56775 / NRRL 5862 / SRRC 143 / SU-1)</name>
    <dbReference type="NCBI Taxonomy" id="1403190"/>
    <lineage>
        <taxon>Eukaryota</taxon>
        <taxon>Fungi</taxon>
        <taxon>Dikarya</taxon>
        <taxon>Ascomycota</taxon>
        <taxon>Pezizomycotina</taxon>
        <taxon>Eurotiomycetes</taxon>
        <taxon>Eurotiomycetidae</taxon>
        <taxon>Eurotiales</taxon>
        <taxon>Aspergillaceae</taxon>
        <taxon>Aspergillus</taxon>
        <taxon>Aspergillus subgen. Circumdati</taxon>
    </lineage>
</organism>
<gene>
    <name evidence="1" type="ORF">P875_00095371</name>
</gene>
<comment type="caution">
    <text evidence="1">The sequence shown here is derived from an EMBL/GenBank/DDBJ whole genome shotgun (WGS) entry which is preliminary data.</text>
</comment>
<proteinExistence type="predicted"/>
<dbReference type="Proteomes" id="UP000033540">
    <property type="component" value="Unassembled WGS sequence"/>
</dbReference>